<dbReference type="AlphaFoldDB" id="L0D9N0"/>
<keyword evidence="1" id="KW-0472">Membrane</keyword>
<feature type="transmembrane region" description="Helical" evidence="1">
    <location>
        <begin position="219"/>
        <end position="243"/>
    </location>
</feature>
<dbReference type="OrthoDB" id="269613at2"/>
<dbReference type="HOGENOM" id="CLU_927173_0_0_0"/>
<reference evidence="2 3" key="1">
    <citation type="submission" date="2012-02" db="EMBL/GenBank/DDBJ databases">
        <title>Complete sequence of chromosome of Singulisphaera acidiphila DSM 18658.</title>
        <authorList>
            <consortium name="US DOE Joint Genome Institute (JGI-PGF)"/>
            <person name="Lucas S."/>
            <person name="Copeland A."/>
            <person name="Lapidus A."/>
            <person name="Glavina del Rio T."/>
            <person name="Dalin E."/>
            <person name="Tice H."/>
            <person name="Bruce D."/>
            <person name="Goodwin L."/>
            <person name="Pitluck S."/>
            <person name="Peters L."/>
            <person name="Ovchinnikova G."/>
            <person name="Chertkov O."/>
            <person name="Kyrpides N."/>
            <person name="Mavromatis K."/>
            <person name="Ivanova N."/>
            <person name="Brettin T."/>
            <person name="Detter J.C."/>
            <person name="Han C."/>
            <person name="Larimer F."/>
            <person name="Land M."/>
            <person name="Hauser L."/>
            <person name="Markowitz V."/>
            <person name="Cheng J.-F."/>
            <person name="Hugenholtz P."/>
            <person name="Woyke T."/>
            <person name="Wu D."/>
            <person name="Tindall B."/>
            <person name="Pomrenke H."/>
            <person name="Brambilla E."/>
            <person name="Klenk H.-P."/>
            <person name="Eisen J.A."/>
        </authorList>
    </citation>
    <scope>NUCLEOTIDE SEQUENCE [LARGE SCALE GENOMIC DNA]</scope>
    <source>
        <strain evidence="3">ATCC BAA-1392 / DSM 18658 / VKM B-2454 / MOB10</strain>
    </source>
</reference>
<evidence type="ECO:0000313" key="2">
    <source>
        <dbReference type="EMBL" id="AGA25538.1"/>
    </source>
</evidence>
<feature type="transmembrane region" description="Helical" evidence="1">
    <location>
        <begin position="110"/>
        <end position="127"/>
    </location>
</feature>
<sequence>MPSPASFLELPLLSPLAMIGRVALGGAAYLGNLGALMISAARSVFAPVGAVPPFVPTLTRQTISILAMGIPLVTLVHIGMGSFLSMQAYFGGTFVDGTGAVVGVGLIRNVAPLMTGLTLAGLLAALYTPELRGRFTQALDADPREIADRDPLPGQRAATSLSPEPARLAAVRLSAGVIAGLVLSVWGVLVGTVVGWQVAQTLLGVSTDSFFAMFLETLWIRDVAGLVIKGGAFALFAALFACHEGLSGSADTPSGPVSWAACRAACFATVATLALNSIWFLLVYHAGPAFGPTLLAPPGL</sequence>
<proteinExistence type="predicted"/>
<dbReference type="STRING" id="886293.Sinac_1142"/>
<feature type="transmembrane region" description="Helical" evidence="1">
    <location>
        <begin position="177"/>
        <end position="199"/>
    </location>
</feature>
<evidence type="ECO:0000256" key="1">
    <source>
        <dbReference type="SAM" id="Phobius"/>
    </source>
</evidence>
<organism evidence="2 3">
    <name type="scientific">Singulisphaera acidiphila (strain ATCC BAA-1392 / DSM 18658 / VKM B-2454 / MOB10)</name>
    <dbReference type="NCBI Taxonomy" id="886293"/>
    <lineage>
        <taxon>Bacteria</taxon>
        <taxon>Pseudomonadati</taxon>
        <taxon>Planctomycetota</taxon>
        <taxon>Planctomycetia</taxon>
        <taxon>Isosphaerales</taxon>
        <taxon>Isosphaeraceae</taxon>
        <taxon>Singulisphaera</taxon>
    </lineage>
</organism>
<dbReference type="eggNOG" id="COG0767">
    <property type="taxonomic scope" value="Bacteria"/>
</dbReference>
<evidence type="ECO:0000313" key="3">
    <source>
        <dbReference type="Proteomes" id="UP000010798"/>
    </source>
</evidence>
<dbReference type="GO" id="GO:0043190">
    <property type="term" value="C:ATP-binding cassette (ABC) transporter complex"/>
    <property type="evidence" value="ECO:0007669"/>
    <property type="project" value="InterPro"/>
</dbReference>
<dbReference type="EMBL" id="CP003364">
    <property type="protein sequence ID" value="AGA25538.1"/>
    <property type="molecule type" value="Genomic_DNA"/>
</dbReference>
<name>L0D9N0_SINAD</name>
<dbReference type="InterPro" id="IPR030802">
    <property type="entry name" value="Permease_MalE"/>
</dbReference>
<feature type="transmembrane region" description="Helical" evidence="1">
    <location>
        <begin position="65"/>
        <end position="90"/>
    </location>
</feature>
<keyword evidence="3" id="KW-1185">Reference proteome</keyword>
<dbReference type="KEGG" id="saci:Sinac_1142"/>
<keyword evidence="1" id="KW-1133">Transmembrane helix</keyword>
<dbReference type="Pfam" id="PF02405">
    <property type="entry name" value="MlaE"/>
    <property type="match status" value="1"/>
</dbReference>
<feature type="transmembrane region" description="Helical" evidence="1">
    <location>
        <begin position="264"/>
        <end position="287"/>
    </location>
</feature>
<keyword evidence="1" id="KW-0812">Transmembrane</keyword>
<gene>
    <name evidence="2" type="ordered locus">Sinac_1142</name>
</gene>
<dbReference type="RefSeq" id="WP_015244714.1">
    <property type="nucleotide sequence ID" value="NC_019892.1"/>
</dbReference>
<accession>L0D9N0</accession>
<dbReference type="Proteomes" id="UP000010798">
    <property type="component" value="Chromosome"/>
</dbReference>
<protein>
    <submittedName>
        <fullName evidence="2">ABC-type transport system involved in resistance to organic solvents, permease component</fullName>
    </submittedName>
</protein>
<feature type="transmembrane region" description="Helical" evidence="1">
    <location>
        <begin position="12"/>
        <end position="33"/>
    </location>
</feature>